<keyword evidence="2" id="KW-1185">Reference proteome</keyword>
<dbReference type="RefSeq" id="WP_062417576.1">
    <property type="nucleotide sequence ID" value="NZ_DF967974.1"/>
</dbReference>
<evidence type="ECO:0000313" key="2">
    <source>
        <dbReference type="Proteomes" id="UP000050501"/>
    </source>
</evidence>
<proteinExistence type="predicted"/>
<name>A0A0P6YKG1_9CHLR</name>
<gene>
    <name evidence="1" type="ORF">ADN01_05875</name>
</gene>
<reference evidence="1 2" key="1">
    <citation type="submission" date="2015-07" db="EMBL/GenBank/DDBJ databases">
        <title>Genome sequence of Levilinea saccharolytica DSM 16555.</title>
        <authorList>
            <person name="Hemp J."/>
            <person name="Ward L.M."/>
            <person name="Pace L.A."/>
            <person name="Fischer W.W."/>
        </authorList>
    </citation>
    <scope>NUCLEOTIDE SEQUENCE [LARGE SCALE GENOMIC DNA]</scope>
    <source>
        <strain evidence="1 2">KIBI-1</strain>
    </source>
</reference>
<protein>
    <submittedName>
        <fullName evidence="1">Uncharacterized protein</fullName>
    </submittedName>
</protein>
<dbReference type="STRING" id="229921.ADN01_05875"/>
<organism evidence="1 2">
    <name type="scientific">Levilinea saccharolytica</name>
    <dbReference type="NCBI Taxonomy" id="229921"/>
    <lineage>
        <taxon>Bacteria</taxon>
        <taxon>Bacillati</taxon>
        <taxon>Chloroflexota</taxon>
        <taxon>Anaerolineae</taxon>
        <taxon>Anaerolineales</taxon>
        <taxon>Anaerolineaceae</taxon>
        <taxon>Levilinea</taxon>
    </lineage>
</organism>
<accession>A0A0P6YKG1</accession>
<sequence length="81" mass="8951">MTLDAAQRSLTQRTIDRLERLSADSAWAHQASGLRRALMACLDELADPASAAPQAEERLQNLLARGFFIIENAAREMGDRP</sequence>
<dbReference type="EMBL" id="LGCM01000025">
    <property type="protein sequence ID" value="KPL85688.1"/>
    <property type="molecule type" value="Genomic_DNA"/>
</dbReference>
<dbReference type="OrthoDB" id="9993301at2"/>
<comment type="caution">
    <text evidence="1">The sequence shown here is derived from an EMBL/GenBank/DDBJ whole genome shotgun (WGS) entry which is preliminary data.</text>
</comment>
<dbReference type="Proteomes" id="UP000050501">
    <property type="component" value="Unassembled WGS sequence"/>
</dbReference>
<dbReference type="AlphaFoldDB" id="A0A0P6YKG1"/>
<evidence type="ECO:0000313" key="1">
    <source>
        <dbReference type="EMBL" id="KPL85688.1"/>
    </source>
</evidence>